<dbReference type="SMART" id="SM01026">
    <property type="entry name" value="Beach"/>
    <property type="match status" value="1"/>
</dbReference>
<dbReference type="Proteomes" id="UP000694700">
    <property type="component" value="Unplaced"/>
</dbReference>
<protein>
    <recommendedName>
        <fullName evidence="6">Neurobeachin</fullName>
    </recommendedName>
    <alternativeName>
        <fullName evidence="7">Lysosomal-trafficking regulator 2</fullName>
    </alternativeName>
</protein>
<dbReference type="FunFam" id="2.130.10.10:FF:000036">
    <property type="entry name" value="Neurobeachin isoform A"/>
    <property type="match status" value="1"/>
</dbReference>
<comment type="subcellular location">
    <subcellularLocation>
        <location evidence="1">Membrane</location>
        <topology evidence="1">Peripheral membrane protein</topology>
    </subcellularLocation>
</comment>
<evidence type="ECO:0000256" key="8">
    <source>
        <dbReference type="SAM" id="MobiDB-lite"/>
    </source>
</evidence>
<dbReference type="Pfam" id="PF15787">
    <property type="entry name" value="DUF4704"/>
    <property type="match status" value="1"/>
</dbReference>
<dbReference type="FunFam" id="2.30.29.30:FF:000059">
    <property type="entry name" value="neurobeachin isoform X1"/>
    <property type="match status" value="1"/>
</dbReference>
<evidence type="ECO:0000256" key="7">
    <source>
        <dbReference type="ARBA" id="ARBA00080802"/>
    </source>
</evidence>
<dbReference type="PROSITE" id="PS51783">
    <property type="entry name" value="PH_BEACH"/>
    <property type="match status" value="1"/>
</dbReference>
<accession>A0A8C1SMV3</accession>
<dbReference type="InterPro" id="IPR046851">
    <property type="entry name" value="NBCH_WD40"/>
</dbReference>
<dbReference type="Ensembl" id="ENSCCRT00015010883.1">
    <property type="protein sequence ID" value="ENSCCRP00015010487.1"/>
    <property type="gene ID" value="ENSCCRG00015003944.1"/>
</dbReference>
<feature type="compositionally biased region" description="Basic and acidic residues" evidence="8">
    <location>
        <begin position="905"/>
        <end position="918"/>
    </location>
</feature>
<evidence type="ECO:0000256" key="3">
    <source>
        <dbReference type="ARBA" id="ARBA00022737"/>
    </source>
</evidence>
<dbReference type="InterPro" id="IPR036372">
    <property type="entry name" value="BEACH_dom_sf"/>
</dbReference>
<dbReference type="InterPro" id="IPR016024">
    <property type="entry name" value="ARM-type_fold"/>
</dbReference>
<dbReference type="SUPFAM" id="SSF50978">
    <property type="entry name" value="WD40 repeat-like"/>
    <property type="match status" value="1"/>
</dbReference>
<evidence type="ECO:0000259" key="9">
    <source>
        <dbReference type="PROSITE" id="PS50197"/>
    </source>
</evidence>
<feature type="region of interest" description="Disordered" evidence="8">
    <location>
        <begin position="843"/>
        <end position="871"/>
    </location>
</feature>
<dbReference type="InterPro" id="IPR000409">
    <property type="entry name" value="BEACH_dom"/>
</dbReference>
<dbReference type="CDD" id="cd06071">
    <property type="entry name" value="Beach"/>
    <property type="match status" value="1"/>
</dbReference>
<reference evidence="11" key="1">
    <citation type="submission" date="2025-08" db="UniProtKB">
        <authorList>
            <consortium name="Ensembl"/>
        </authorList>
    </citation>
    <scope>IDENTIFICATION</scope>
</reference>
<feature type="domain" description="BEACH-type PH" evidence="10">
    <location>
        <begin position="1345"/>
        <end position="1453"/>
    </location>
</feature>
<dbReference type="CDD" id="cd01201">
    <property type="entry name" value="PH_BEACH"/>
    <property type="match status" value="1"/>
</dbReference>
<dbReference type="Gene3D" id="2.130.10.10">
    <property type="entry name" value="YVTN repeat-like/Quinoprotein amine dehydrogenase"/>
    <property type="match status" value="1"/>
</dbReference>
<dbReference type="InterPro" id="IPR050865">
    <property type="entry name" value="BEACH_Domain"/>
</dbReference>
<dbReference type="InterPro" id="IPR010508">
    <property type="entry name" value="NBEA-like_DUF1088"/>
</dbReference>
<evidence type="ECO:0000256" key="5">
    <source>
        <dbReference type="ARBA" id="ARBA00065599"/>
    </source>
</evidence>
<dbReference type="Pfam" id="PF20426">
    <property type="entry name" value="NBCH_WD40"/>
    <property type="match status" value="1"/>
</dbReference>
<organism evidence="11 12">
    <name type="scientific">Cyprinus carpio</name>
    <name type="common">Common carp</name>
    <dbReference type="NCBI Taxonomy" id="7962"/>
    <lineage>
        <taxon>Eukaryota</taxon>
        <taxon>Metazoa</taxon>
        <taxon>Chordata</taxon>
        <taxon>Craniata</taxon>
        <taxon>Vertebrata</taxon>
        <taxon>Euteleostomi</taxon>
        <taxon>Actinopterygii</taxon>
        <taxon>Neopterygii</taxon>
        <taxon>Teleostei</taxon>
        <taxon>Ostariophysi</taxon>
        <taxon>Cypriniformes</taxon>
        <taxon>Cyprinidae</taxon>
        <taxon>Cyprininae</taxon>
        <taxon>Cyprinus</taxon>
    </lineage>
</organism>
<feature type="region of interest" description="Disordered" evidence="8">
    <location>
        <begin position="575"/>
        <end position="596"/>
    </location>
</feature>
<feature type="domain" description="BEACH" evidence="9">
    <location>
        <begin position="1472"/>
        <end position="1761"/>
    </location>
</feature>
<evidence type="ECO:0000256" key="6">
    <source>
        <dbReference type="ARBA" id="ARBA00073055"/>
    </source>
</evidence>
<dbReference type="InterPro" id="IPR023362">
    <property type="entry name" value="PH-BEACH_dom"/>
</dbReference>
<keyword evidence="2" id="KW-0853">WD repeat</keyword>
<dbReference type="InterPro" id="IPR015943">
    <property type="entry name" value="WD40/YVTN_repeat-like_dom_sf"/>
</dbReference>
<feature type="region of interest" description="Disordered" evidence="8">
    <location>
        <begin position="904"/>
        <end position="937"/>
    </location>
</feature>
<dbReference type="GO" id="GO:0019901">
    <property type="term" value="F:protein kinase binding"/>
    <property type="evidence" value="ECO:0007669"/>
    <property type="project" value="TreeGrafter"/>
</dbReference>
<dbReference type="PROSITE" id="PS50197">
    <property type="entry name" value="BEACH"/>
    <property type="match status" value="1"/>
</dbReference>
<dbReference type="InterPro" id="IPR011993">
    <property type="entry name" value="PH-like_dom_sf"/>
</dbReference>
<evidence type="ECO:0000313" key="11">
    <source>
        <dbReference type="Ensembl" id="ENSCCRP00015010487.1"/>
    </source>
</evidence>
<dbReference type="SMART" id="SM00320">
    <property type="entry name" value="WD40"/>
    <property type="match status" value="5"/>
</dbReference>
<evidence type="ECO:0000256" key="4">
    <source>
        <dbReference type="ARBA" id="ARBA00023136"/>
    </source>
</evidence>
<evidence type="ECO:0000313" key="12">
    <source>
        <dbReference type="Proteomes" id="UP000694700"/>
    </source>
</evidence>
<comment type="subunit">
    <text evidence="5">Interacts with RII subunit of PKA.</text>
</comment>
<dbReference type="Pfam" id="PF06469">
    <property type="entry name" value="DUF1088"/>
    <property type="match status" value="1"/>
</dbReference>
<dbReference type="FunFam" id="1.10.1540.10:FF:000001">
    <property type="entry name" value="neurobeachin isoform X1"/>
    <property type="match status" value="1"/>
</dbReference>
<keyword evidence="4" id="KW-0472">Membrane</keyword>
<dbReference type="InterPro" id="IPR001680">
    <property type="entry name" value="WD40_rpt"/>
</dbReference>
<evidence type="ECO:0000256" key="2">
    <source>
        <dbReference type="ARBA" id="ARBA00022574"/>
    </source>
</evidence>
<dbReference type="Gene3D" id="1.10.1540.10">
    <property type="entry name" value="BEACH domain"/>
    <property type="match status" value="1"/>
</dbReference>
<dbReference type="PANTHER" id="PTHR13743:SF62">
    <property type="entry name" value="NEUROBEACHIN"/>
    <property type="match status" value="1"/>
</dbReference>
<feature type="compositionally biased region" description="Basic and acidic residues" evidence="8">
    <location>
        <begin position="587"/>
        <end position="596"/>
    </location>
</feature>
<evidence type="ECO:0000259" key="10">
    <source>
        <dbReference type="PROSITE" id="PS51783"/>
    </source>
</evidence>
<dbReference type="Pfam" id="PF14844">
    <property type="entry name" value="PH_BEACH"/>
    <property type="match status" value="1"/>
</dbReference>
<dbReference type="InterPro" id="IPR036322">
    <property type="entry name" value="WD40_repeat_dom_sf"/>
</dbReference>
<dbReference type="SUPFAM" id="SSF50729">
    <property type="entry name" value="PH domain-like"/>
    <property type="match status" value="1"/>
</dbReference>
<feature type="region of interest" description="Disordered" evidence="8">
    <location>
        <begin position="339"/>
        <end position="365"/>
    </location>
</feature>
<keyword evidence="3" id="KW-0677">Repeat</keyword>
<sequence>TFLYDFVLADGPRPSQKEITSLRAFMLLFLKQLILKDRGVKEDELQSILNYLLTMHEDENLHDVLQLLVALMSEHPASMIPAFDKRNGIRVVYKLLASKSESIRVQALKVLAYFLKHLGHKRKVEIMHTNSLFTLLGERLMLHSNTLSITTYNTLYEILTEQVCTQVVHKPHAEPDSTVKIQNPMILKVVATLLKNSSPSADLMEVRRLFLSDMIKLFSNSRENRRCLLQCSVWQDWMFSLGYINPKNSEEQKITEMVYNIFRILLYHAIKHEWGGWRVWVDTLSIAHSKVTYEAHKEYLAKMYEEYQRQEEENIKKGKKGLVSTISGLSAQASAIKGTLELDPDSQTQTPESEVDEPETTESGRNLLSETKCLDEENPASGVHVEVHDLLVDIKAEKVEATEVKMDDMDLLTVTENGGLVEVDSLLDNVYSAAVEKLNSSVNSILLPKATIEDNSSGPLITLADEKDAIPSSNTFLFGTMATSSGENLLPEMGPSEPLPLSGVEPQVHTSSSADLGLLDLMAKSSKELDANPTALEDDSFKMSGFSISEGESLSKCPGQIETVAVNLEPGVSGVKSTAEVTSTTSDTEKSDDGKDKEVKKIQTTATTQGSFFDVFMPARHIVFKVHQLWVLKTFLCFQSLHGRSVSHLDRDLRVDLGFRGMPMTEEQCRQFSPGPRTTMFRIPEFKWSPMHQRLLTDLLFALEADVHIWRSHSTKSIMDFVNSNENIIFVHNTIHLISQMADNIIIACGGILPLLSAATSPSTEMEGIEATQGMSSEMAVIFLTRLMSMVDVLVFASSLNFSEIEAEKNMSSGGLMRQCLRLVCCVAVRNCLECRQRQRDRSLKSTLSSSKSQEGLQSVSTAKNFPSNVSPIKDPDRLLQDVDINRLRAAVFRDVVKHPSALSDSHRDAVSVLEESRQGSSLPHSDSGLGDDQVSSVMNGADLDHAMGGPNGMSGLFCTLSSEARSQESLTDQANKGINVKEILKSLVAAPVETTESGPDTLPYPDHQAMKREAQAMLPMQFHSFDRYCLLIVTMQTSVGPTDASTSSSSSFVNGATSKNLPEVQTVAPMPEDTMENMSITTKLERALEKVAPLLREIFVDFAPFLSRTLLGSHGQELLIEGLVCMKSSTSVVELVMLLCSQEWQNSIQKNAGLAFIELINEGRLLCHAMKDHIVRVANEAEFILNRQRAEDVHKHAEFESNCAQYAADRKEEETMCDHLISAAKHRDHVTANQLKQKILNILTNKHGAWGAVAQSQLHDFWRLDYWEDDLRRRRRFIRNPFGSTHLDITCKSLEDYGPEEDEALRGRKGFRSQPVVSQSPETELMLEGDDDAVSLLQEKEVDNLAGPVVLSTPAQLIAPVTVARGTLSITTTEIYFEVDEDEPAFRRIDAKVLVYSEGLHGKWMFSEIRAVFTRRFLLQNTALEIFMANRTSVMFNFPDQPTVKKVVYSLPCVGVGTSYGLPQARRISLASPRQLFKSSNMTQRWQRREISNFEYLMFLNTIAGRTYNDLNQYPVFPWVLTNYESEELDLTVPGNFRDLSKPIGALNPKRAVFYADRYESWDEETPPCHYTTHYSTAASTLHWLVRIEPFTTFFLNANGNKFDHPNRTFSGIARSWRHCQRDTADVKELIPEFYYLPEMFVNSNGYCLGDRDDGVPVCDVELPAWAKKPEDFVRINRMALESEFVSCQLHQWIDLIFGYKQRGPEAARALNVFHHLTYEGSVNLDSLSSDPPMREATEAQIQSVGQTPSQLLIEPHPPRSSAMHLSPLMFKDQMQQDVIMVLKFPSNSPVTHVAANTLPHLTLPAVVTITCSRLFAVNRWHNTVGEWESLCVLQAHHLPIEMDSLIANNSGTNKRQITDLVDQSIQINTQCFVVTADNRYILVCGFWDKSFRVYSSDTGKLTQIVFGHWDVVTCLARSESYIGGDCYIVSGSRDATLLLWYWSGRHHIIGDNPNNTPRAVLTGHDYEVVCVSVCAELGIVISGAKEGPCLVHTITGDLLRALEGPDSCVLPRLISVSSEGHCIIYYDRGQFCNFSINGKLLAQMEINDSTRAILLSSDGQNLVTGGDNGVVEVWQACDFKQLYVYPGCDAGIRATDLSHDQRTLITGMASGSIVAFNIDFNRWHFEHQNRY</sequence>
<dbReference type="SUPFAM" id="SSF81837">
    <property type="entry name" value="BEACH domain"/>
    <property type="match status" value="1"/>
</dbReference>
<dbReference type="GO" id="GO:0005829">
    <property type="term" value="C:cytosol"/>
    <property type="evidence" value="ECO:0007669"/>
    <property type="project" value="TreeGrafter"/>
</dbReference>
<dbReference type="GO" id="GO:0016020">
    <property type="term" value="C:membrane"/>
    <property type="evidence" value="ECO:0007669"/>
    <property type="project" value="UniProtKB-SubCell"/>
</dbReference>
<proteinExistence type="predicted"/>
<evidence type="ECO:0000256" key="1">
    <source>
        <dbReference type="ARBA" id="ARBA00004170"/>
    </source>
</evidence>
<dbReference type="GO" id="GO:0008104">
    <property type="term" value="P:intracellular protein localization"/>
    <property type="evidence" value="ECO:0007669"/>
    <property type="project" value="TreeGrafter"/>
</dbReference>
<feature type="compositionally biased region" description="Polar residues" evidence="8">
    <location>
        <begin position="854"/>
        <end position="871"/>
    </location>
</feature>
<dbReference type="Gene3D" id="2.30.29.30">
    <property type="entry name" value="Pleckstrin-homology domain (PH domain)/Phosphotyrosine-binding domain (PTB)"/>
    <property type="match status" value="1"/>
</dbReference>
<dbReference type="PANTHER" id="PTHR13743">
    <property type="entry name" value="BEIGE/BEACH-RELATED"/>
    <property type="match status" value="1"/>
</dbReference>
<dbReference type="SUPFAM" id="SSF48371">
    <property type="entry name" value="ARM repeat"/>
    <property type="match status" value="1"/>
</dbReference>
<dbReference type="Pfam" id="PF02138">
    <property type="entry name" value="Beach"/>
    <property type="match status" value="1"/>
</dbReference>
<name>A0A8C1SMV3_CYPCA</name>
<dbReference type="InterPro" id="IPR031570">
    <property type="entry name" value="NBEA/BDCP_DUF4704"/>
</dbReference>